<reference evidence="4 5" key="1">
    <citation type="submission" date="2014-04" db="EMBL/GenBank/DDBJ databases">
        <authorList>
            <consortium name="DOE Joint Genome Institute"/>
            <person name="Kuo A."/>
            <person name="Zuccaro A."/>
            <person name="Kohler A."/>
            <person name="Nagy L.G."/>
            <person name="Floudas D."/>
            <person name="Copeland A."/>
            <person name="Barry K.W."/>
            <person name="Cichocki N."/>
            <person name="Veneault-Fourrey C."/>
            <person name="LaButti K."/>
            <person name="Lindquist E.A."/>
            <person name="Lipzen A."/>
            <person name="Lundell T."/>
            <person name="Morin E."/>
            <person name="Murat C."/>
            <person name="Sun H."/>
            <person name="Tunlid A."/>
            <person name="Henrissat B."/>
            <person name="Grigoriev I.V."/>
            <person name="Hibbett D.S."/>
            <person name="Martin F."/>
            <person name="Nordberg H.P."/>
            <person name="Cantor M.N."/>
            <person name="Hua S.X."/>
        </authorList>
    </citation>
    <scope>NUCLEOTIDE SEQUENCE [LARGE SCALE GENOMIC DNA]</scope>
    <source>
        <strain evidence="4 5">MAFF 305830</strain>
    </source>
</reference>
<dbReference type="EMBL" id="KN824278">
    <property type="protein sequence ID" value="KIM33461.1"/>
    <property type="molecule type" value="Genomic_DNA"/>
</dbReference>
<dbReference type="SMART" id="SM00238">
    <property type="entry name" value="BIR"/>
    <property type="match status" value="2"/>
</dbReference>
<dbReference type="Gene3D" id="1.10.1170.10">
    <property type="entry name" value="Inhibitor Of Apoptosis Protein (2mihbC-IAP-1), Chain A"/>
    <property type="match status" value="2"/>
</dbReference>
<dbReference type="HOGENOM" id="CLU_064364_0_0_1"/>
<evidence type="ECO:0000256" key="2">
    <source>
        <dbReference type="ARBA" id="ARBA00022833"/>
    </source>
</evidence>
<reference evidence="5" key="2">
    <citation type="submission" date="2015-01" db="EMBL/GenBank/DDBJ databases">
        <title>Evolutionary Origins and Diversification of the Mycorrhizal Mutualists.</title>
        <authorList>
            <consortium name="DOE Joint Genome Institute"/>
            <consortium name="Mycorrhizal Genomics Consortium"/>
            <person name="Kohler A."/>
            <person name="Kuo A."/>
            <person name="Nagy L.G."/>
            <person name="Floudas D."/>
            <person name="Copeland A."/>
            <person name="Barry K.W."/>
            <person name="Cichocki N."/>
            <person name="Veneault-Fourrey C."/>
            <person name="LaButti K."/>
            <person name="Lindquist E.A."/>
            <person name="Lipzen A."/>
            <person name="Lundell T."/>
            <person name="Morin E."/>
            <person name="Murat C."/>
            <person name="Riley R."/>
            <person name="Ohm R."/>
            <person name="Sun H."/>
            <person name="Tunlid A."/>
            <person name="Henrissat B."/>
            <person name="Grigoriev I.V."/>
            <person name="Hibbett D.S."/>
            <person name="Martin F."/>
        </authorList>
    </citation>
    <scope>NUCLEOTIDE SEQUENCE [LARGE SCALE GENOMIC DNA]</scope>
    <source>
        <strain evidence="5">MAFF 305830</strain>
    </source>
</reference>
<keyword evidence="5" id="KW-1185">Reference proteome</keyword>
<evidence type="ECO:0000313" key="5">
    <source>
        <dbReference type="Proteomes" id="UP000054097"/>
    </source>
</evidence>
<feature type="compositionally biased region" description="Low complexity" evidence="3">
    <location>
        <begin position="209"/>
        <end position="225"/>
    </location>
</feature>
<evidence type="ECO:0008006" key="6">
    <source>
        <dbReference type="Google" id="ProtNLM"/>
    </source>
</evidence>
<feature type="region of interest" description="Disordered" evidence="3">
    <location>
        <begin position="1"/>
        <end position="34"/>
    </location>
</feature>
<gene>
    <name evidence="4" type="ORF">M408DRAFT_57440</name>
</gene>
<feature type="non-terminal residue" evidence="4">
    <location>
        <position position="262"/>
    </location>
</feature>
<feature type="region of interest" description="Disordered" evidence="3">
    <location>
        <begin position="205"/>
        <end position="262"/>
    </location>
</feature>
<sequence>MSTYEERLASFTPKKQKSSKKNASSASKGWPHPSNFLATPESLANAGFYYDPTPDKNDNVTCFTCEHSLAAWTARDDPFREHLNVEPKCAWAIARCSLEFDRQSDGTFIFTEASRLPGAKAMEKARAETFKGYWIHDQTKGHTANSRKMAKAGWIFNPGIGDDSDIATCFYCGKSLDGWEEGDDPTHEHRTRVPTCPVFTGKLVDPVETAPSKPPVSTASSTKTKATTKRDKQQLSAATAHDTATESDAPSQPKRGRPKKSA</sequence>
<dbReference type="PROSITE" id="PS50143">
    <property type="entry name" value="BIR_REPEAT_2"/>
    <property type="match status" value="2"/>
</dbReference>
<dbReference type="STRING" id="933852.A0A0C3BPS0"/>
<dbReference type="OrthoDB" id="2196114at2759"/>
<dbReference type="AlphaFoldDB" id="A0A0C3BPS0"/>
<dbReference type="InterPro" id="IPR001370">
    <property type="entry name" value="BIR_rpt"/>
</dbReference>
<protein>
    <recommendedName>
        <fullName evidence="6">BIR-domain-containing protein</fullName>
    </recommendedName>
</protein>
<dbReference type="CDD" id="cd00022">
    <property type="entry name" value="BIR"/>
    <property type="match status" value="1"/>
</dbReference>
<dbReference type="PANTHER" id="PTHR46771:SF5">
    <property type="entry name" value="DETERIN"/>
    <property type="match status" value="1"/>
</dbReference>
<keyword evidence="2" id="KW-0862">Zinc</keyword>
<dbReference type="Pfam" id="PF00653">
    <property type="entry name" value="BIR"/>
    <property type="match status" value="2"/>
</dbReference>
<name>A0A0C3BPS0_SERVB</name>
<accession>A0A0C3BPS0</accession>
<dbReference type="GO" id="GO:0046872">
    <property type="term" value="F:metal ion binding"/>
    <property type="evidence" value="ECO:0007669"/>
    <property type="project" value="UniProtKB-KW"/>
</dbReference>
<organism evidence="4 5">
    <name type="scientific">Serendipita vermifera MAFF 305830</name>
    <dbReference type="NCBI Taxonomy" id="933852"/>
    <lineage>
        <taxon>Eukaryota</taxon>
        <taxon>Fungi</taxon>
        <taxon>Dikarya</taxon>
        <taxon>Basidiomycota</taxon>
        <taxon>Agaricomycotina</taxon>
        <taxon>Agaricomycetes</taxon>
        <taxon>Sebacinales</taxon>
        <taxon>Serendipitaceae</taxon>
        <taxon>Serendipita</taxon>
    </lineage>
</organism>
<evidence type="ECO:0000256" key="3">
    <source>
        <dbReference type="SAM" id="MobiDB-lite"/>
    </source>
</evidence>
<dbReference type="PANTHER" id="PTHR46771">
    <property type="entry name" value="DETERIN"/>
    <property type="match status" value="1"/>
</dbReference>
<evidence type="ECO:0000313" key="4">
    <source>
        <dbReference type="EMBL" id="KIM33461.1"/>
    </source>
</evidence>
<dbReference type="SUPFAM" id="SSF57924">
    <property type="entry name" value="Inhibitor of apoptosis (IAP) repeat"/>
    <property type="match status" value="2"/>
</dbReference>
<dbReference type="InterPro" id="IPR051190">
    <property type="entry name" value="Baculoviral_IAP"/>
</dbReference>
<keyword evidence="1" id="KW-0479">Metal-binding</keyword>
<proteinExistence type="predicted"/>
<evidence type="ECO:0000256" key="1">
    <source>
        <dbReference type="ARBA" id="ARBA00022723"/>
    </source>
</evidence>
<dbReference type="Proteomes" id="UP000054097">
    <property type="component" value="Unassembled WGS sequence"/>
</dbReference>